<keyword evidence="7" id="KW-0963">Cytoplasm</keyword>
<proteinExistence type="inferred from homology"/>
<feature type="domain" description="Mur ligase C-terminal" evidence="10">
    <location>
        <begin position="339"/>
        <end position="466"/>
    </location>
</feature>
<dbReference type="GO" id="GO:0008360">
    <property type="term" value="P:regulation of cell shape"/>
    <property type="evidence" value="ECO:0007669"/>
    <property type="project" value="UniProtKB-KW"/>
</dbReference>
<evidence type="ECO:0000259" key="10">
    <source>
        <dbReference type="Pfam" id="PF02875"/>
    </source>
</evidence>
<comment type="cofactor">
    <cofactor evidence="7">
        <name>Mg(2+)</name>
        <dbReference type="ChEBI" id="CHEBI:18420"/>
    </cofactor>
</comment>
<feature type="binding site" evidence="7">
    <location>
        <begin position="110"/>
        <end position="116"/>
    </location>
    <ligand>
        <name>ATP</name>
        <dbReference type="ChEBI" id="CHEBI:30616"/>
    </ligand>
</feature>
<keyword evidence="4 7" id="KW-0573">Peptidoglycan synthesis</keyword>
<feature type="binding site" evidence="7">
    <location>
        <position position="185"/>
    </location>
    <ligand>
        <name>UDP-N-acetyl-alpha-D-muramoyl-L-alanyl-D-glutamate</name>
        <dbReference type="ChEBI" id="CHEBI:83900"/>
    </ligand>
</feature>
<dbReference type="GO" id="GO:0071555">
    <property type="term" value="P:cell wall organization"/>
    <property type="evidence" value="ECO:0007669"/>
    <property type="project" value="UniProtKB-KW"/>
</dbReference>
<dbReference type="InterPro" id="IPR005761">
    <property type="entry name" value="UDP-N-AcMur-Glu-dNH2Pim_ligase"/>
</dbReference>
<feature type="binding site" evidence="7">
    <location>
        <begin position="152"/>
        <end position="153"/>
    </location>
    <ligand>
        <name>UDP-N-acetyl-alpha-D-muramoyl-L-alanyl-D-glutamate</name>
        <dbReference type="ChEBI" id="CHEBI:83900"/>
    </ligand>
</feature>
<comment type="subcellular location">
    <subcellularLocation>
        <location evidence="7 8">Cytoplasm</location>
    </subcellularLocation>
</comment>
<dbReference type="InterPro" id="IPR036615">
    <property type="entry name" value="Mur_ligase_C_dom_sf"/>
</dbReference>
<comment type="caution">
    <text evidence="7">Lacks conserved residue(s) required for the propagation of feature annotation.</text>
</comment>
<keyword evidence="2 7" id="KW-0132">Cell division</keyword>
<dbReference type="GO" id="GO:0009252">
    <property type="term" value="P:peptidoglycan biosynthetic process"/>
    <property type="evidence" value="ECO:0007669"/>
    <property type="project" value="UniProtKB-UniRule"/>
</dbReference>
<dbReference type="NCBIfam" id="NF001126">
    <property type="entry name" value="PRK00139.1-4"/>
    <property type="match status" value="1"/>
</dbReference>
<dbReference type="SUPFAM" id="SSF53623">
    <property type="entry name" value="MurD-like peptide ligases, catalytic domain"/>
    <property type="match status" value="1"/>
</dbReference>
<feature type="binding site" evidence="7">
    <location>
        <position position="187"/>
    </location>
    <ligand>
        <name>UDP-N-acetyl-alpha-D-muramoyl-L-alanyl-D-glutamate</name>
        <dbReference type="ChEBI" id="CHEBI:83900"/>
    </ligand>
</feature>
<dbReference type="InterPro" id="IPR036565">
    <property type="entry name" value="Mur-like_cat_sf"/>
</dbReference>
<keyword evidence="13" id="KW-1185">Reference proteome</keyword>
<comment type="pathway">
    <text evidence="7 8">Cell wall biogenesis; peptidoglycan biosynthesis.</text>
</comment>
<dbReference type="Pfam" id="PF02875">
    <property type="entry name" value="Mur_ligase_C"/>
    <property type="match status" value="1"/>
</dbReference>
<dbReference type="OrthoDB" id="9800958at2"/>
<feature type="short sequence motif" description="Meso-diaminopimelate recognition motif" evidence="7">
    <location>
        <begin position="415"/>
        <end position="418"/>
    </location>
</feature>
<dbReference type="InterPro" id="IPR004101">
    <property type="entry name" value="Mur_ligase_C"/>
</dbReference>
<dbReference type="InterPro" id="IPR000713">
    <property type="entry name" value="Mur_ligase_N"/>
</dbReference>
<gene>
    <name evidence="7" type="primary">murE</name>
    <name evidence="12" type="ORF">FHP91_11305</name>
</gene>
<evidence type="ECO:0000256" key="4">
    <source>
        <dbReference type="ARBA" id="ARBA00022984"/>
    </source>
</evidence>
<dbReference type="GO" id="GO:0008765">
    <property type="term" value="F:UDP-N-acetylmuramoylalanyl-D-glutamate-2,6-diaminopimelate ligase activity"/>
    <property type="evidence" value="ECO:0007669"/>
    <property type="project" value="UniProtKB-UniRule"/>
</dbReference>
<evidence type="ECO:0000256" key="7">
    <source>
        <dbReference type="HAMAP-Rule" id="MF_00208"/>
    </source>
</evidence>
<dbReference type="NCBIfam" id="TIGR01085">
    <property type="entry name" value="murE"/>
    <property type="match status" value="1"/>
</dbReference>
<keyword evidence="7" id="KW-0460">Magnesium</keyword>
<dbReference type="EMBL" id="VMNK01000009">
    <property type="protein sequence ID" value="TVO56026.1"/>
    <property type="molecule type" value="Genomic_DNA"/>
</dbReference>
<dbReference type="EC" id="6.3.2.13" evidence="7"/>
<dbReference type="Pfam" id="PF08245">
    <property type="entry name" value="Mur_ligase_M"/>
    <property type="match status" value="1"/>
</dbReference>
<dbReference type="HAMAP" id="MF_00208">
    <property type="entry name" value="MurE"/>
    <property type="match status" value="1"/>
</dbReference>
<feature type="modified residue" description="N6-carboxylysine" evidence="7">
    <location>
        <position position="219"/>
    </location>
</feature>
<dbReference type="AlphaFoldDB" id="A0A557QT82"/>
<evidence type="ECO:0000256" key="3">
    <source>
        <dbReference type="ARBA" id="ARBA00022960"/>
    </source>
</evidence>
<evidence type="ECO:0000256" key="1">
    <source>
        <dbReference type="ARBA" id="ARBA00005898"/>
    </source>
</evidence>
<feature type="binding site" evidence="7">
    <location>
        <position position="464"/>
    </location>
    <ligand>
        <name>meso-2,6-diaminopimelate</name>
        <dbReference type="ChEBI" id="CHEBI:57791"/>
    </ligand>
</feature>
<evidence type="ECO:0000313" key="12">
    <source>
        <dbReference type="EMBL" id="TVO56026.1"/>
    </source>
</evidence>
<reference evidence="12 13" key="1">
    <citation type="submission" date="2019-07" db="EMBL/GenBank/DDBJ databases">
        <title>The pathways for chlorine oxyanion respiration interact through the shared metabolite chlorate.</title>
        <authorList>
            <person name="Barnum T.P."/>
            <person name="Cheng Y."/>
            <person name="Hill K.A."/>
            <person name="Lucas L.N."/>
            <person name="Carlson H.K."/>
            <person name="Coates J.D."/>
        </authorList>
    </citation>
    <scope>NUCLEOTIDE SEQUENCE [LARGE SCALE GENOMIC DNA]</scope>
    <source>
        <strain evidence="12 13">SFB-3</strain>
    </source>
</reference>
<evidence type="ECO:0000259" key="11">
    <source>
        <dbReference type="Pfam" id="PF08245"/>
    </source>
</evidence>
<feature type="binding site" evidence="7">
    <location>
        <position position="468"/>
    </location>
    <ligand>
        <name>meso-2,6-diaminopimelate</name>
        <dbReference type="ChEBI" id="CHEBI:57791"/>
    </ligand>
</feature>
<dbReference type="Pfam" id="PF01225">
    <property type="entry name" value="Mur_ligase"/>
    <property type="match status" value="1"/>
</dbReference>
<dbReference type="InterPro" id="IPR035911">
    <property type="entry name" value="MurE/MurF_N"/>
</dbReference>
<dbReference type="RefSeq" id="WP_144309709.1">
    <property type="nucleotide sequence ID" value="NZ_VMNK01000009.1"/>
</dbReference>
<sequence length="501" mass="52377">MSQAEALRLLDALRAAGVSVRGLSVDSRAVAPGDVFLAHPGLRSDGRDYIDQAVARGAAAIIYDTADGFTPPAAGVPMLPATGLRGIAGYLADAVFDSPSAKLWVAGVTGTNGKTTVSQWLARALALRGAPCGVIGTLGSGFPDQLMEGLHTTPEAVAVHRTLAWLRDEGARAVAMEVSSIGLHQGRVAGVRFDVAIFTNLTRDHLDYHGDMQAYGEAKADLFRLDIDHAIINLDDAFGVELIKRQVAKGASVIGYTLMAENAALAPAGRALVAESLSTTAAGVRFVASWQGRREPVNVPLVADFNVSNLLAVMGALLARGVSLEGAVQACSRLSPPVGRMQMLGGIGEPLLLVDYAHTPDALEKVLVAARKTAQARKGRLFCLFGCGGDRDAGKRPLMGAVAAGIADVVWLTSDNPRSEDPEQILDQVALTAGANMHRMADRARAIQVAVAAASADDVLVIAGKGHEPYQEIQGVRHPFSDVEHGRAALAQWGSGHGAHT</sequence>
<dbReference type="InterPro" id="IPR013221">
    <property type="entry name" value="Mur_ligase_cen"/>
</dbReference>
<evidence type="ECO:0000259" key="9">
    <source>
        <dbReference type="Pfam" id="PF01225"/>
    </source>
</evidence>
<keyword evidence="7 12" id="KW-0436">Ligase</keyword>
<feature type="domain" description="Mur ligase N-terminal catalytic" evidence="9">
    <location>
        <begin position="20"/>
        <end position="67"/>
    </location>
</feature>
<keyword evidence="3 7" id="KW-0133">Cell shape</keyword>
<accession>A0A557QT82</accession>
<dbReference type="GO" id="GO:0000287">
    <property type="term" value="F:magnesium ion binding"/>
    <property type="evidence" value="ECO:0007669"/>
    <property type="project" value="UniProtKB-UniRule"/>
</dbReference>
<keyword evidence="5 7" id="KW-0131">Cell cycle</keyword>
<comment type="function">
    <text evidence="7">Catalyzes the addition of meso-diaminopimelic acid to the nucleotide precursor UDP-N-acetylmuramoyl-L-alanyl-D-glutamate (UMAG) in the biosynthesis of bacterial cell-wall peptidoglycan.</text>
</comment>
<comment type="caution">
    <text evidence="12">The sequence shown here is derived from an EMBL/GenBank/DDBJ whole genome shotgun (WGS) entry which is preliminary data.</text>
</comment>
<dbReference type="GO" id="GO:0005737">
    <property type="term" value="C:cytoplasm"/>
    <property type="evidence" value="ECO:0007669"/>
    <property type="project" value="UniProtKB-SubCell"/>
</dbReference>
<comment type="PTM">
    <text evidence="7">Carboxylation is probably crucial for Mg(2+) binding and, consequently, for the gamma-phosphate positioning of ATP.</text>
</comment>
<dbReference type="Gene3D" id="3.90.190.20">
    <property type="entry name" value="Mur ligase, C-terminal domain"/>
    <property type="match status" value="1"/>
</dbReference>
<dbReference type="Proteomes" id="UP000319502">
    <property type="component" value="Unassembled WGS sequence"/>
</dbReference>
<dbReference type="SUPFAM" id="SSF53244">
    <property type="entry name" value="MurD-like peptide ligases, peptide-binding domain"/>
    <property type="match status" value="1"/>
</dbReference>
<dbReference type="GO" id="GO:0005524">
    <property type="term" value="F:ATP binding"/>
    <property type="evidence" value="ECO:0007669"/>
    <property type="project" value="UniProtKB-UniRule"/>
</dbReference>
<keyword evidence="7" id="KW-0067">ATP-binding</keyword>
<keyword evidence="7" id="KW-0547">Nucleotide-binding</keyword>
<feature type="binding site" evidence="7">
    <location>
        <begin position="415"/>
        <end position="418"/>
    </location>
    <ligand>
        <name>meso-2,6-diaminopimelate</name>
        <dbReference type="ChEBI" id="CHEBI:57791"/>
    </ligand>
</feature>
<dbReference type="PANTHER" id="PTHR23135:SF4">
    <property type="entry name" value="UDP-N-ACETYLMURAMOYL-L-ALANYL-D-GLUTAMATE--2,6-DIAMINOPIMELATE LIGASE MURE HOMOLOG, CHLOROPLASTIC"/>
    <property type="match status" value="1"/>
</dbReference>
<dbReference type="UniPathway" id="UPA00219"/>
<evidence type="ECO:0000313" key="13">
    <source>
        <dbReference type="Proteomes" id="UP000319502"/>
    </source>
</evidence>
<keyword evidence="6 7" id="KW-0961">Cell wall biogenesis/degradation</keyword>
<dbReference type="Gene3D" id="3.40.1390.10">
    <property type="entry name" value="MurE/MurF, N-terminal domain"/>
    <property type="match status" value="1"/>
</dbReference>
<protein>
    <recommendedName>
        <fullName evidence="7">UDP-N-acetylmuramoyl-L-alanyl-D-glutamate--2,6-diaminopimelate ligase</fullName>
        <ecNumber evidence="7">6.3.2.13</ecNumber>
    </recommendedName>
    <alternativeName>
        <fullName evidence="7">Meso-A2pm-adding enzyme</fullName>
    </alternativeName>
    <alternativeName>
        <fullName evidence="7">Meso-diaminopimelate-adding enzyme</fullName>
    </alternativeName>
    <alternativeName>
        <fullName evidence="7">UDP-MurNAc-L-Ala-D-Glu:meso-diaminopimelate ligase</fullName>
    </alternativeName>
    <alternativeName>
        <fullName evidence="7">UDP-MurNAc-tripeptide synthetase</fullName>
    </alternativeName>
    <alternativeName>
        <fullName evidence="7">UDP-N-acetylmuramyl-tripeptide synthetase</fullName>
    </alternativeName>
</protein>
<evidence type="ECO:0000256" key="6">
    <source>
        <dbReference type="ARBA" id="ARBA00023316"/>
    </source>
</evidence>
<dbReference type="SUPFAM" id="SSF63418">
    <property type="entry name" value="MurE/MurF N-terminal domain"/>
    <property type="match status" value="1"/>
</dbReference>
<evidence type="ECO:0000256" key="2">
    <source>
        <dbReference type="ARBA" id="ARBA00022618"/>
    </source>
</evidence>
<comment type="catalytic activity">
    <reaction evidence="7">
        <text>UDP-N-acetyl-alpha-D-muramoyl-L-alanyl-D-glutamate + meso-2,6-diaminopimelate + ATP = UDP-N-acetyl-alpha-D-muramoyl-L-alanyl-gamma-D-glutamyl-meso-2,6-diaminopimelate + ADP + phosphate + H(+)</text>
        <dbReference type="Rhea" id="RHEA:23676"/>
        <dbReference type="ChEBI" id="CHEBI:15378"/>
        <dbReference type="ChEBI" id="CHEBI:30616"/>
        <dbReference type="ChEBI" id="CHEBI:43474"/>
        <dbReference type="ChEBI" id="CHEBI:57791"/>
        <dbReference type="ChEBI" id="CHEBI:83900"/>
        <dbReference type="ChEBI" id="CHEBI:83905"/>
        <dbReference type="ChEBI" id="CHEBI:456216"/>
        <dbReference type="EC" id="6.3.2.13"/>
    </reaction>
</comment>
<comment type="similarity">
    <text evidence="1 7">Belongs to the MurCDEF family. MurE subfamily.</text>
</comment>
<dbReference type="Gene3D" id="3.40.1190.10">
    <property type="entry name" value="Mur-like, catalytic domain"/>
    <property type="match status" value="1"/>
</dbReference>
<feature type="binding site" evidence="7">
    <location>
        <position position="391"/>
    </location>
    <ligand>
        <name>meso-2,6-diaminopimelate</name>
        <dbReference type="ChEBI" id="CHEBI:57791"/>
    </ligand>
</feature>
<feature type="binding site" evidence="7">
    <location>
        <position position="27"/>
    </location>
    <ligand>
        <name>UDP-N-acetyl-alpha-D-muramoyl-L-alanyl-D-glutamate</name>
        <dbReference type="ChEBI" id="CHEBI:83900"/>
    </ligand>
</feature>
<dbReference type="GO" id="GO:0051301">
    <property type="term" value="P:cell division"/>
    <property type="evidence" value="ECO:0007669"/>
    <property type="project" value="UniProtKB-KW"/>
</dbReference>
<name>A0A557QT82_9RHOO</name>
<evidence type="ECO:0000256" key="8">
    <source>
        <dbReference type="RuleBase" id="RU004135"/>
    </source>
</evidence>
<feature type="binding site" evidence="7">
    <location>
        <position position="179"/>
    </location>
    <ligand>
        <name>UDP-N-acetyl-alpha-D-muramoyl-L-alanyl-D-glutamate</name>
        <dbReference type="ChEBI" id="CHEBI:83900"/>
    </ligand>
</feature>
<feature type="domain" description="Mur ligase central" evidence="11">
    <location>
        <begin position="108"/>
        <end position="316"/>
    </location>
</feature>
<organism evidence="12 13">
    <name type="scientific">Denitromonas halophila</name>
    <dbReference type="NCBI Taxonomy" id="1629404"/>
    <lineage>
        <taxon>Bacteria</taxon>
        <taxon>Pseudomonadati</taxon>
        <taxon>Pseudomonadota</taxon>
        <taxon>Betaproteobacteria</taxon>
        <taxon>Rhodocyclales</taxon>
        <taxon>Zoogloeaceae</taxon>
        <taxon>Denitromonas</taxon>
    </lineage>
</organism>
<evidence type="ECO:0000256" key="5">
    <source>
        <dbReference type="ARBA" id="ARBA00023306"/>
    </source>
</evidence>
<dbReference type="PANTHER" id="PTHR23135">
    <property type="entry name" value="MUR LIGASE FAMILY MEMBER"/>
    <property type="match status" value="1"/>
</dbReference>